<dbReference type="PANTHER" id="PTHR31126">
    <property type="entry name" value="TYROSINE-PROTEIN PHOSPHATASE"/>
    <property type="match status" value="1"/>
</dbReference>
<keyword evidence="3" id="KW-1185">Reference proteome</keyword>
<dbReference type="AlphaFoldDB" id="A0A2T2ZXS8"/>
<dbReference type="SUPFAM" id="SSF52799">
    <property type="entry name" value="(Phosphotyrosine protein) phosphatases II"/>
    <property type="match status" value="1"/>
</dbReference>
<dbReference type="InterPro" id="IPR029021">
    <property type="entry name" value="Prot-tyrosine_phosphatase-like"/>
</dbReference>
<accession>A0A2T2ZXS8</accession>
<dbReference type="STRING" id="2025994.A0A2T2ZXS8"/>
<evidence type="ECO:0000313" key="3">
    <source>
        <dbReference type="Proteomes" id="UP000241462"/>
    </source>
</evidence>
<evidence type="ECO:0000313" key="2">
    <source>
        <dbReference type="EMBL" id="PSR79189.1"/>
    </source>
</evidence>
<protein>
    <submittedName>
        <fullName evidence="2">Tyrosine/serine protein phosphatase-like protein</fullName>
    </submittedName>
</protein>
<dbReference type="EMBL" id="KZ678576">
    <property type="protein sequence ID" value="PSR79189.1"/>
    <property type="molecule type" value="Genomic_DNA"/>
</dbReference>
<dbReference type="PANTHER" id="PTHR31126:SF10">
    <property type="entry name" value="PROTEIN PHOSPHATASE, PUTATIVE (AFU_ORTHOLOGUE AFUA_6G06650)-RELATED"/>
    <property type="match status" value="1"/>
</dbReference>
<dbReference type="Pfam" id="PF13350">
    <property type="entry name" value="Y_phosphatase3"/>
    <property type="match status" value="1"/>
</dbReference>
<dbReference type="Proteomes" id="UP000241462">
    <property type="component" value="Unassembled WGS sequence"/>
</dbReference>
<dbReference type="InterPro" id="IPR016130">
    <property type="entry name" value="Tyr_Pase_AS"/>
</dbReference>
<dbReference type="Gene3D" id="3.90.190.10">
    <property type="entry name" value="Protein tyrosine phosphatase superfamily"/>
    <property type="match status" value="1"/>
</dbReference>
<dbReference type="PROSITE" id="PS50056">
    <property type="entry name" value="TYR_PHOSPHATASE_2"/>
    <property type="match status" value="1"/>
</dbReference>
<dbReference type="InterPro" id="IPR000387">
    <property type="entry name" value="Tyr_Pase_dom"/>
</dbReference>
<dbReference type="PROSITE" id="PS00383">
    <property type="entry name" value="TYR_PHOSPHATASE_1"/>
    <property type="match status" value="1"/>
</dbReference>
<proteinExistence type="predicted"/>
<name>A0A2T2ZXS8_9PEZI</name>
<organism evidence="2 3">
    <name type="scientific">Coniella lustricola</name>
    <dbReference type="NCBI Taxonomy" id="2025994"/>
    <lineage>
        <taxon>Eukaryota</taxon>
        <taxon>Fungi</taxon>
        <taxon>Dikarya</taxon>
        <taxon>Ascomycota</taxon>
        <taxon>Pezizomycotina</taxon>
        <taxon>Sordariomycetes</taxon>
        <taxon>Sordariomycetidae</taxon>
        <taxon>Diaporthales</taxon>
        <taxon>Schizoparmaceae</taxon>
        <taxon>Coniella</taxon>
    </lineage>
</organism>
<dbReference type="InParanoid" id="A0A2T2ZXS8"/>
<dbReference type="OrthoDB" id="9988524at2759"/>
<reference evidence="2 3" key="1">
    <citation type="journal article" date="2018" name="Mycol. Prog.">
        <title>Coniella lustricola, a new species from submerged detritus.</title>
        <authorList>
            <person name="Raudabaugh D.B."/>
            <person name="Iturriaga T."/>
            <person name="Carver A."/>
            <person name="Mondo S."/>
            <person name="Pangilinan J."/>
            <person name="Lipzen A."/>
            <person name="He G."/>
            <person name="Amirebrahimi M."/>
            <person name="Grigoriev I.V."/>
            <person name="Miller A.N."/>
        </authorList>
    </citation>
    <scope>NUCLEOTIDE SEQUENCE [LARGE SCALE GENOMIC DNA]</scope>
    <source>
        <strain evidence="2 3">B22-T-1</strain>
    </source>
</reference>
<evidence type="ECO:0000259" key="1">
    <source>
        <dbReference type="PROSITE" id="PS50056"/>
    </source>
</evidence>
<gene>
    <name evidence="2" type="ORF">BD289DRAFT_396248</name>
</gene>
<dbReference type="GO" id="GO:0004721">
    <property type="term" value="F:phosphoprotein phosphatase activity"/>
    <property type="evidence" value="ECO:0007669"/>
    <property type="project" value="InterPro"/>
</dbReference>
<sequence length="320" mass="34802">MSSVSDPLAKGETAPLHDGGFHTILNFRDVGATINANVKSTANATSISTTSPPLLKEGILFRSARPDEATLADRDRLRNHYDIRTIMDLRSKTEHSQAAEKRAALQSQPDVVAKNPALSEPARIPGITYRDVKITGPGFEKRMLSQLSWSSFFKLISLYSIGHRTSAIAILGREVMTPRGLSGLAKDTLDASGPEIAIGLRSLLPSSSTSTPTPILVHCTQGKDRTGLMITLLLLICRVPATAIEQDYELTDEKLAEERGQRLDEIREMGLSEEFGRTAPGFVQGVTAHLEEKYGGLDGYLNGIGFCEGEREALRRAMLA</sequence>
<dbReference type="InterPro" id="IPR026893">
    <property type="entry name" value="Tyr/Ser_Pase_IphP-type"/>
</dbReference>
<feature type="domain" description="Tyrosine specific protein phosphatases" evidence="1">
    <location>
        <begin position="194"/>
        <end position="235"/>
    </location>
</feature>